<dbReference type="HAMAP" id="MF_00178">
    <property type="entry name" value="Lumazine_synth"/>
    <property type="match status" value="1"/>
</dbReference>
<dbReference type="NCBIfam" id="TIGR00114">
    <property type="entry name" value="lumazine-synth"/>
    <property type="match status" value="1"/>
</dbReference>
<dbReference type="GO" id="GO:0009231">
    <property type="term" value="P:riboflavin biosynthetic process"/>
    <property type="evidence" value="ECO:0007669"/>
    <property type="project" value="UniProtKB-KW"/>
</dbReference>
<evidence type="ECO:0000313" key="11">
    <source>
        <dbReference type="Proteomes" id="UP001160483"/>
    </source>
</evidence>
<dbReference type="GO" id="GO:0009349">
    <property type="term" value="C:riboflavin synthase complex"/>
    <property type="evidence" value="ECO:0007669"/>
    <property type="project" value="InterPro"/>
</dbReference>
<dbReference type="AlphaFoldDB" id="A0AAU9KXW3"/>
<feature type="region of interest" description="Disordered" evidence="7">
    <location>
        <begin position="330"/>
        <end position="355"/>
    </location>
</feature>
<dbReference type="Proteomes" id="UP001158986">
    <property type="component" value="Unassembled WGS sequence"/>
</dbReference>
<gene>
    <name evidence="9" type="ORF">PBS001_LOCUS1001</name>
    <name evidence="8" type="ORF">PBS003_LOCUS5758</name>
</gene>
<dbReference type="Pfam" id="PF00885">
    <property type="entry name" value="DMRL_synthase"/>
    <property type="match status" value="1"/>
</dbReference>
<evidence type="ECO:0000313" key="8">
    <source>
        <dbReference type="EMBL" id="CAH0479092.1"/>
    </source>
</evidence>
<accession>A0AAU9KXW3</accession>
<evidence type="ECO:0000256" key="3">
    <source>
        <dbReference type="ARBA" id="ARBA00012664"/>
    </source>
</evidence>
<evidence type="ECO:0000256" key="7">
    <source>
        <dbReference type="SAM" id="MobiDB-lite"/>
    </source>
</evidence>
<evidence type="ECO:0000256" key="1">
    <source>
        <dbReference type="ARBA" id="ARBA00004917"/>
    </source>
</evidence>
<dbReference type="InterPro" id="IPR034964">
    <property type="entry name" value="LS"/>
</dbReference>
<dbReference type="GO" id="GO:0000906">
    <property type="term" value="F:6,7-dimethyl-8-ribityllumazine synthase activity"/>
    <property type="evidence" value="ECO:0007669"/>
    <property type="project" value="UniProtKB-EC"/>
</dbReference>
<keyword evidence="10" id="KW-1185">Reference proteome</keyword>
<comment type="pathway">
    <text evidence="1">Cofactor biosynthesis; riboflavin biosynthesis; riboflavin from 2-hydroxy-3-oxobutyl phosphate and 5-amino-6-(D-ribitylamino)uracil: step 1/2.</text>
</comment>
<protein>
    <recommendedName>
        <fullName evidence="3">6,7-dimethyl-8-ribityllumazine synthase</fullName>
        <ecNumber evidence="3">2.5.1.78</ecNumber>
    </recommendedName>
</protein>
<dbReference type="EMBL" id="CAKKTJ010000292">
    <property type="protein sequence ID" value="CAH0479092.1"/>
    <property type="molecule type" value="Genomic_DNA"/>
</dbReference>
<keyword evidence="4" id="KW-0686">Riboflavin biosynthesis</keyword>
<feature type="compositionally biased region" description="Basic and acidic residues" evidence="7">
    <location>
        <begin position="330"/>
        <end position="347"/>
    </location>
</feature>
<evidence type="ECO:0000256" key="6">
    <source>
        <dbReference type="ARBA" id="ARBA00048785"/>
    </source>
</evidence>
<reference evidence="8 10" key="1">
    <citation type="submission" date="2021-11" db="EMBL/GenBank/DDBJ databases">
        <authorList>
            <person name="Islam A."/>
            <person name="Islam S."/>
            <person name="Flora M.S."/>
            <person name="Rahman M."/>
            <person name="Ziaur R.M."/>
            <person name="Epstein J.H."/>
            <person name="Hassan M."/>
            <person name="Klassen M."/>
            <person name="Woodard K."/>
            <person name="Webb A."/>
            <person name="Webby R.J."/>
            <person name="El Zowalaty M.E."/>
        </authorList>
    </citation>
    <scope>NUCLEOTIDE SEQUENCE</scope>
    <source>
        <strain evidence="9">Pbs1</strain>
        <strain evidence="8">Pbs3</strain>
    </source>
</reference>
<evidence type="ECO:0000313" key="9">
    <source>
        <dbReference type="EMBL" id="CAH0514238.1"/>
    </source>
</evidence>
<dbReference type="Proteomes" id="UP001160483">
    <property type="component" value="Unassembled WGS sequence"/>
</dbReference>
<dbReference type="SUPFAM" id="SSF52121">
    <property type="entry name" value="Lumazine synthase"/>
    <property type="match status" value="1"/>
</dbReference>
<evidence type="ECO:0000256" key="4">
    <source>
        <dbReference type="ARBA" id="ARBA00022619"/>
    </source>
</evidence>
<comment type="caution">
    <text evidence="8">The sequence shown here is derived from an EMBL/GenBank/DDBJ whole genome shotgun (WGS) entry which is preliminary data.</text>
</comment>
<dbReference type="InterPro" id="IPR002180">
    <property type="entry name" value="LS/RS"/>
</dbReference>
<name>A0AAU9KXW3_9STRA</name>
<sequence>MALGFVKLTEKTKHSEGAEHHRESGDHGHHEDKAKMASHNPVLIEQAGASQTSKLDGKGLRIAIVASHWYENVVRSLVDACSEELLAKGVPEDSLHLIEVAGAFELPFAAARLIDCKDKRHRPDAVICIGCIVKNSMYMCETMSQAVAHGIMKLNVTSATPVIFGVLCCDNESQAESCAEKRSCCGIDESQKCNHGVSWAQSALQMAHLKRCSSVKEIEQCCCTRCVGRRSGKGGEHKAEKQKASKHELKSSKQESCASCESTTNNCMCKDCKCRTCCVKRAACCGCGCPPDKCSCRGCNCAACGGKKLEAGKTSPSDIASKLEAVPSIERAEHEESLPGGAREHGSSAKCGSCGSPGGTCKCGLLH</sequence>
<dbReference type="EMBL" id="CAKLCB010000061">
    <property type="protein sequence ID" value="CAH0514238.1"/>
    <property type="molecule type" value="Genomic_DNA"/>
</dbReference>
<evidence type="ECO:0000313" key="10">
    <source>
        <dbReference type="Proteomes" id="UP001158986"/>
    </source>
</evidence>
<dbReference type="PANTHER" id="PTHR21058:SF0">
    <property type="entry name" value="6,7-DIMETHYL-8-RIBITYLLUMAZINE SYNTHASE"/>
    <property type="match status" value="1"/>
</dbReference>
<comment type="similarity">
    <text evidence="2">Belongs to the DMRL synthase family.</text>
</comment>
<proteinExistence type="inferred from homology"/>
<dbReference type="EC" id="2.5.1.78" evidence="3"/>
<evidence type="ECO:0000256" key="2">
    <source>
        <dbReference type="ARBA" id="ARBA00007424"/>
    </source>
</evidence>
<dbReference type="CDD" id="cd09209">
    <property type="entry name" value="Lumazine_synthase-I"/>
    <property type="match status" value="1"/>
</dbReference>
<comment type="catalytic activity">
    <reaction evidence="6">
        <text>(2S)-2-hydroxy-3-oxobutyl phosphate + 5-amino-6-(D-ribitylamino)uracil = 6,7-dimethyl-8-(1-D-ribityl)lumazine + phosphate + 2 H2O + H(+)</text>
        <dbReference type="Rhea" id="RHEA:26152"/>
        <dbReference type="ChEBI" id="CHEBI:15377"/>
        <dbReference type="ChEBI" id="CHEBI:15378"/>
        <dbReference type="ChEBI" id="CHEBI:15934"/>
        <dbReference type="ChEBI" id="CHEBI:43474"/>
        <dbReference type="ChEBI" id="CHEBI:58201"/>
        <dbReference type="ChEBI" id="CHEBI:58830"/>
        <dbReference type="EC" id="2.5.1.78"/>
    </reaction>
</comment>
<organism evidence="8 11">
    <name type="scientific">Peronospora belbahrii</name>
    <dbReference type="NCBI Taxonomy" id="622444"/>
    <lineage>
        <taxon>Eukaryota</taxon>
        <taxon>Sar</taxon>
        <taxon>Stramenopiles</taxon>
        <taxon>Oomycota</taxon>
        <taxon>Peronosporomycetes</taxon>
        <taxon>Peronosporales</taxon>
        <taxon>Peronosporaceae</taxon>
        <taxon>Peronospora</taxon>
    </lineage>
</organism>
<dbReference type="PANTHER" id="PTHR21058">
    <property type="entry name" value="6,7-DIMETHYL-8-RIBITYLLUMAZINE SYNTHASE DMRL SYNTHASE LUMAZINE SYNTHASE"/>
    <property type="match status" value="1"/>
</dbReference>
<dbReference type="InterPro" id="IPR036467">
    <property type="entry name" value="LS/RS_sf"/>
</dbReference>
<keyword evidence="5" id="KW-0808">Transferase</keyword>
<feature type="region of interest" description="Disordered" evidence="7">
    <location>
        <begin position="10"/>
        <end position="34"/>
    </location>
</feature>
<evidence type="ECO:0000256" key="5">
    <source>
        <dbReference type="ARBA" id="ARBA00022679"/>
    </source>
</evidence>
<dbReference type="Gene3D" id="3.40.50.960">
    <property type="entry name" value="Lumazine/riboflavin synthase"/>
    <property type="match status" value="1"/>
</dbReference>